<evidence type="ECO:0000313" key="1">
    <source>
        <dbReference type="EMBL" id="QOV90962.1"/>
    </source>
</evidence>
<gene>
    <name evidence="1" type="ORF">IPV69_06265</name>
</gene>
<accession>A0A7M2X0L8</accession>
<evidence type="ECO:0000313" key="2">
    <source>
        <dbReference type="Proteomes" id="UP000593765"/>
    </source>
</evidence>
<dbReference type="AlphaFoldDB" id="A0A7M2X0L8"/>
<keyword evidence="2" id="KW-1185">Reference proteome</keyword>
<organism evidence="1 2">
    <name type="scientific">Humisphaera borealis</name>
    <dbReference type="NCBI Taxonomy" id="2807512"/>
    <lineage>
        <taxon>Bacteria</taxon>
        <taxon>Pseudomonadati</taxon>
        <taxon>Planctomycetota</taxon>
        <taxon>Phycisphaerae</taxon>
        <taxon>Tepidisphaerales</taxon>
        <taxon>Tepidisphaeraceae</taxon>
        <taxon>Humisphaera</taxon>
    </lineage>
</organism>
<name>A0A7M2X0L8_9BACT</name>
<sequence>MNTGISPSKWGKCHVCGRNAVVGVSLNFCRLKADGSIYEPSYRTMMHPDHPFLCEEHRHILAMFAHYTFVPSPPDARGNVRTRYPFSREGWYVVVWDTPHAVPPGVAASTTTQSSPPRECKTRSLWPAAAKVQLPGSNAAST</sequence>
<dbReference type="KEGG" id="hbs:IPV69_06265"/>
<reference evidence="1 2" key="1">
    <citation type="submission" date="2020-10" db="EMBL/GenBank/DDBJ databases">
        <title>Wide distribution of Phycisphaera-like planctomycetes from WD2101 soil group in peatlands and genome analysis of the first cultivated representative.</title>
        <authorList>
            <person name="Dedysh S.N."/>
            <person name="Beletsky A.V."/>
            <person name="Ivanova A."/>
            <person name="Kulichevskaya I.S."/>
            <person name="Suzina N.E."/>
            <person name="Philippov D.A."/>
            <person name="Rakitin A.L."/>
            <person name="Mardanov A.V."/>
            <person name="Ravin N.V."/>
        </authorList>
    </citation>
    <scope>NUCLEOTIDE SEQUENCE [LARGE SCALE GENOMIC DNA]</scope>
    <source>
        <strain evidence="1 2">M1803</strain>
    </source>
</reference>
<dbReference type="RefSeq" id="WP_206294068.1">
    <property type="nucleotide sequence ID" value="NZ_CP063458.1"/>
</dbReference>
<protein>
    <submittedName>
        <fullName evidence="1">Uncharacterized protein</fullName>
    </submittedName>
</protein>
<dbReference type="EMBL" id="CP063458">
    <property type="protein sequence ID" value="QOV90962.1"/>
    <property type="molecule type" value="Genomic_DNA"/>
</dbReference>
<dbReference type="Proteomes" id="UP000593765">
    <property type="component" value="Chromosome"/>
</dbReference>
<proteinExistence type="predicted"/>